<protein>
    <submittedName>
        <fullName evidence="2">Uncharacterized protein</fullName>
    </submittedName>
</protein>
<sequence length="285" mass="34017">MIINCDSNIYLKSLFNSIDSIDEKFQKITKIVKPIDDLDNLYDVIQLRVQITEKASKNVSNLPQSIKNWIRFVLKDKFHNGCITIYKKKTIPMIDIIKYLNQEQQSYGSFFERRRTNRLKTEKKLLSKINEYPSFIIINQSGLNIETDPQTKKWFVSQLTKLSSWIDINFKNTNPWELTKLIPQFHDHVTNDVLIFTKGYNDDEPVLRNELFQNEELSFSRRMQRFDYQLCKYITEEEDDTEEGEGNLKDDSDMSSDEDLIYGRHRLMNSLRFMSKHMKMYEKRS</sequence>
<dbReference type="HOGENOM" id="CLU_977290_0_0_1"/>
<accession>K0KV82</accession>
<feature type="region of interest" description="Disordered" evidence="1">
    <location>
        <begin position="237"/>
        <end position="256"/>
    </location>
</feature>
<name>K0KV82_WICCF</name>
<evidence type="ECO:0000256" key="1">
    <source>
        <dbReference type="SAM" id="MobiDB-lite"/>
    </source>
</evidence>
<evidence type="ECO:0000313" key="3">
    <source>
        <dbReference type="Proteomes" id="UP000009328"/>
    </source>
</evidence>
<dbReference type="EMBL" id="CAIF01000211">
    <property type="protein sequence ID" value="CCH45802.1"/>
    <property type="molecule type" value="Genomic_DNA"/>
</dbReference>
<keyword evidence="3" id="KW-1185">Reference proteome</keyword>
<gene>
    <name evidence="2" type="ORF">BN7_5388</name>
</gene>
<organism evidence="2 3">
    <name type="scientific">Wickerhamomyces ciferrii (strain ATCC 14091 / BCRC 22168 / CBS 111 / JCM 3599 / NBRC 0793 / NRRL Y-1031 F-60-10)</name>
    <name type="common">Yeast</name>
    <name type="synonym">Pichia ciferrii</name>
    <dbReference type="NCBI Taxonomy" id="1206466"/>
    <lineage>
        <taxon>Eukaryota</taxon>
        <taxon>Fungi</taxon>
        <taxon>Dikarya</taxon>
        <taxon>Ascomycota</taxon>
        <taxon>Saccharomycotina</taxon>
        <taxon>Saccharomycetes</taxon>
        <taxon>Phaffomycetales</taxon>
        <taxon>Wickerhamomycetaceae</taxon>
        <taxon>Wickerhamomyces</taxon>
    </lineage>
</organism>
<comment type="caution">
    <text evidence="2">The sequence shown here is derived from an EMBL/GenBank/DDBJ whole genome shotgun (WGS) entry which is preliminary data.</text>
</comment>
<dbReference type="Proteomes" id="UP000009328">
    <property type="component" value="Unassembled WGS sequence"/>
</dbReference>
<proteinExistence type="predicted"/>
<reference evidence="2 3" key="1">
    <citation type="journal article" date="2012" name="Eukaryot. Cell">
        <title>Draft genome sequence of Wickerhamomyces ciferrii NRRL Y-1031 F-60-10.</title>
        <authorList>
            <person name="Schneider J."/>
            <person name="Andrea H."/>
            <person name="Blom J."/>
            <person name="Jaenicke S."/>
            <person name="Ruckert C."/>
            <person name="Schorsch C."/>
            <person name="Szczepanowski R."/>
            <person name="Farwick M."/>
            <person name="Goesmann A."/>
            <person name="Puhler A."/>
            <person name="Schaffer S."/>
            <person name="Tauch A."/>
            <person name="Kohler T."/>
            <person name="Brinkrolf K."/>
        </authorList>
    </citation>
    <scope>NUCLEOTIDE SEQUENCE [LARGE SCALE GENOMIC DNA]</scope>
    <source>
        <strain evidence="3">ATCC 14091 / BCRC 22168 / CBS 111 / JCM 3599 / NBRC 0793 / NRRL Y-1031 F-60-10</strain>
    </source>
</reference>
<evidence type="ECO:0000313" key="2">
    <source>
        <dbReference type="EMBL" id="CCH45802.1"/>
    </source>
</evidence>
<dbReference type="AlphaFoldDB" id="K0KV82"/>
<dbReference type="InParanoid" id="K0KV82"/>